<reference evidence="1" key="1">
    <citation type="submission" date="2014-09" db="EMBL/GenBank/DDBJ databases">
        <authorList>
            <person name="Magalhaes I.L.F."/>
            <person name="Oliveira U."/>
            <person name="Santos F.R."/>
            <person name="Vidigal T.H.D.A."/>
            <person name="Brescovit A.D."/>
            <person name="Santos A.J."/>
        </authorList>
    </citation>
    <scope>NUCLEOTIDE SEQUENCE</scope>
    <source>
        <tissue evidence="1">Shoot tissue taken approximately 20 cm above the soil surface</tissue>
    </source>
</reference>
<protein>
    <submittedName>
        <fullName evidence="1">Uncharacterized protein</fullName>
    </submittedName>
</protein>
<proteinExistence type="predicted"/>
<accession>A0A0A9HDG6</accession>
<dbReference type="EMBL" id="GBRH01163104">
    <property type="protein sequence ID" value="JAE34792.1"/>
    <property type="molecule type" value="Transcribed_RNA"/>
</dbReference>
<reference evidence="1" key="2">
    <citation type="journal article" date="2015" name="Data Brief">
        <title>Shoot transcriptome of the giant reed, Arundo donax.</title>
        <authorList>
            <person name="Barrero R.A."/>
            <person name="Guerrero F.D."/>
            <person name="Moolhuijzen P."/>
            <person name="Goolsby J.A."/>
            <person name="Tidwell J."/>
            <person name="Bellgard S.E."/>
            <person name="Bellgard M.I."/>
        </authorList>
    </citation>
    <scope>NUCLEOTIDE SEQUENCE</scope>
    <source>
        <tissue evidence="1">Shoot tissue taken approximately 20 cm above the soil surface</tissue>
    </source>
</reference>
<dbReference type="AlphaFoldDB" id="A0A0A9HDG6"/>
<sequence>MCSSVCTHDKKIPAYEYGVNYFISSEKEANKANQLKQIKEGLCSGHLKANAGMERNRKHKERSQ</sequence>
<name>A0A0A9HDG6_ARUDO</name>
<organism evidence="1">
    <name type="scientific">Arundo donax</name>
    <name type="common">Giant reed</name>
    <name type="synonym">Donax arundinaceus</name>
    <dbReference type="NCBI Taxonomy" id="35708"/>
    <lineage>
        <taxon>Eukaryota</taxon>
        <taxon>Viridiplantae</taxon>
        <taxon>Streptophyta</taxon>
        <taxon>Embryophyta</taxon>
        <taxon>Tracheophyta</taxon>
        <taxon>Spermatophyta</taxon>
        <taxon>Magnoliopsida</taxon>
        <taxon>Liliopsida</taxon>
        <taxon>Poales</taxon>
        <taxon>Poaceae</taxon>
        <taxon>PACMAD clade</taxon>
        <taxon>Arundinoideae</taxon>
        <taxon>Arundineae</taxon>
        <taxon>Arundo</taxon>
    </lineage>
</organism>
<evidence type="ECO:0000313" key="1">
    <source>
        <dbReference type="EMBL" id="JAE34792.1"/>
    </source>
</evidence>